<keyword evidence="3" id="KW-0238">DNA-binding</keyword>
<dbReference type="eggNOG" id="COG0583">
    <property type="taxonomic scope" value="Bacteria"/>
</dbReference>
<name>W9VBZ6_9GAMM</name>
<dbReference type="FunFam" id="1.10.10.10:FF:000001">
    <property type="entry name" value="LysR family transcriptional regulator"/>
    <property type="match status" value="1"/>
</dbReference>
<keyword evidence="7" id="KW-1185">Reference proteome</keyword>
<dbReference type="InterPro" id="IPR036388">
    <property type="entry name" value="WH-like_DNA-bd_sf"/>
</dbReference>
<dbReference type="Pfam" id="PF00126">
    <property type="entry name" value="HTH_1"/>
    <property type="match status" value="1"/>
</dbReference>
<dbReference type="InterPro" id="IPR036390">
    <property type="entry name" value="WH_DNA-bd_sf"/>
</dbReference>
<dbReference type="CDD" id="cd08419">
    <property type="entry name" value="PBP2_CbbR_RubisCO_like"/>
    <property type="match status" value="1"/>
</dbReference>
<dbReference type="PANTHER" id="PTHR30126">
    <property type="entry name" value="HTH-TYPE TRANSCRIPTIONAL REGULATOR"/>
    <property type="match status" value="1"/>
</dbReference>
<feature type="domain" description="HTH lysR-type" evidence="5">
    <location>
        <begin position="55"/>
        <end position="112"/>
    </location>
</feature>
<accession>W9VBZ6</accession>
<sequence>MEKNIIESQCFLWDTSVKSYDSTGIRPARRIIAACQALHNTRPTAEDRRLSHMNISLRQLRVFEAVARHLSYTRAAEELHLSQPAVSMQVRQLEEEIGLILFERLGKRILLTEAGEEVHQYSQAIDRSLIEMEEVMESLKGVNRGRLQVAVASTVNYFAPRLLAIFQKRYPGITLKLVVTNREKLVHLLDGNAVDLVLMGLPPKTVEVESEVFMENPLVVVAPPDHPLAGERDIPLSRIAQEVFVMREEGSGTRQAMERFFAERGLSIRHGMQMTRNEAVKQAVRSGLGLSVVSMHTIELELETRRLVVLDVEDFPDRRQWYLVYRQGKRLSPAARAFREFVLAEAASIAAPISFPQKTPANG</sequence>
<evidence type="ECO:0000256" key="3">
    <source>
        <dbReference type="ARBA" id="ARBA00023125"/>
    </source>
</evidence>
<dbReference type="Proteomes" id="UP000019460">
    <property type="component" value="Unassembled WGS sequence"/>
</dbReference>
<dbReference type="GO" id="GO:0003700">
    <property type="term" value="F:DNA-binding transcription factor activity"/>
    <property type="evidence" value="ECO:0007669"/>
    <property type="project" value="InterPro"/>
</dbReference>
<evidence type="ECO:0000313" key="6">
    <source>
        <dbReference type="EMBL" id="EXJ13562.1"/>
    </source>
</evidence>
<keyword evidence="4" id="KW-0804">Transcription</keyword>
<gene>
    <name evidence="6" type="ORF">D779_3612</name>
</gene>
<proteinExistence type="inferred from homology"/>
<dbReference type="PANTHER" id="PTHR30126:SF5">
    <property type="entry name" value="HTH-TYPE TRANSCRIPTIONAL ACTIVATOR CMPR"/>
    <property type="match status" value="1"/>
</dbReference>
<dbReference type="PATRIC" id="fig|1249627.3.peg.3689"/>
<dbReference type="SUPFAM" id="SSF53850">
    <property type="entry name" value="Periplasmic binding protein-like II"/>
    <property type="match status" value="1"/>
</dbReference>
<evidence type="ECO:0000256" key="4">
    <source>
        <dbReference type="ARBA" id="ARBA00023163"/>
    </source>
</evidence>
<reference evidence="6 7" key="1">
    <citation type="submission" date="2012-11" db="EMBL/GenBank/DDBJ databases">
        <title>Genome assembly of Thiorhodococcus sp. AK35.</title>
        <authorList>
            <person name="Nupur N."/>
            <person name="Khatri I."/>
            <person name="Subramanian S."/>
            <person name="Pinnaka A."/>
        </authorList>
    </citation>
    <scope>NUCLEOTIDE SEQUENCE [LARGE SCALE GENOMIC DNA]</scope>
    <source>
        <strain evidence="6 7">AK35</strain>
    </source>
</reference>
<comment type="similarity">
    <text evidence="1">Belongs to the LysR transcriptional regulatory family.</text>
</comment>
<evidence type="ECO:0000313" key="7">
    <source>
        <dbReference type="Proteomes" id="UP000019460"/>
    </source>
</evidence>
<evidence type="ECO:0000256" key="2">
    <source>
        <dbReference type="ARBA" id="ARBA00023015"/>
    </source>
</evidence>
<protein>
    <submittedName>
        <fullName evidence="6">RuBisCO operon transcriptional regulator CbbR</fullName>
    </submittedName>
</protein>
<evidence type="ECO:0000259" key="5">
    <source>
        <dbReference type="PROSITE" id="PS50931"/>
    </source>
</evidence>
<dbReference type="Pfam" id="PF03466">
    <property type="entry name" value="LysR_substrate"/>
    <property type="match status" value="1"/>
</dbReference>
<dbReference type="EMBL" id="AONC01000065">
    <property type="protein sequence ID" value="EXJ13562.1"/>
    <property type="molecule type" value="Genomic_DNA"/>
</dbReference>
<comment type="caution">
    <text evidence="6">The sequence shown here is derived from an EMBL/GenBank/DDBJ whole genome shotgun (WGS) entry which is preliminary data.</text>
</comment>
<dbReference type="AlphaFoldDB" id="W9VBZ6"/>
<dbReference type="SUPFAM" id="SSF46785">
    <property type="entry name" value="Winged helix' DNA-binding domain"/>
    <property type="match status" value="1"/>
</dbReference>
<dbReference type="InterPro" id="IPR005119">
    <property type="entry name" value="LysR_subst-bd"/>
</dbReference>
<dbReference type="PROSITE" id="PS50931">
    <property type="entry name" value="HTH_LYSR"/>
    <property type="match status" value="1"/>
</dbReference>
<dbReference type="PRINTS" id="PR00039">
    <property type="entry name" value="HTHLYSR"/>
</dbReference>
<dbReference type="GO" id="GO:0000976">
    <property type="term" value="F:transcription cis-regulatory region binding"/>
    <property type="evidence" value="ECO:0007669"/>
    <property type="project" value="TreeGrafter"/>
</dbReference>
<evidence type="ECO:0000256" key="1">
    <source>
        <dbReference type="ARBA" id="ARBA00009437"/>
    </source>
</evidence>
<dbReference type="STRING" id="1249627.D779_3612"/>
<dbReference type="Gene3D" id="3.40.190.290">
    <property type="match status" value="1"/>
</dbReference>
<organism evidence="6 7">
    <name type="scientific">Imhoffiella purpurea</name>
    <dbReference type="NCBI Taxonomy" id="1249627"/>
    <lineage>
        <taxon>Bacteria</taxon>
        <taxon>Pseudomonadati</taxon>
        <taxon>Pseudomonadota</taxon>
        <taxon>Gammaproteobacteria</taxon>
        <taxon>Chromatiales</taxon>
        <taxon>Chromatiaceae</taxon>
        <taxon>Imhoffiella</taxon>
    </lineage>
</organism>
<dbReference type="Gene3D" id="1.10.10.10">
    <property type="entry name" value="Winged helix-like DNA-binding domain superfamily/Winged helix DNA-binding domain"/>
    <property type="match status" value="1"/>
</dbReference>
<keyword evidence="2" id="KW-0805">Transcription regulation</keyword>
<dbReference type="InterPro" id="IPR000847">
    <property type="entry name" value="LysR_HTH_N"/>
</dbReference>